<dbReference type="GO" id="GO:0042383">
    <property type="term" value="C:sarcolemma"/>
    <property type="evidence" value="ECO:0007669"/>
    <property type="project" value="TreeGrafter"/>
</dbReference>
<keyword evidence="11 15" id="KW-1133">Transmembrane helix</keyword>
<dbReference type="AlphaFoldDB" id="A0A8D8Z0Q2"/>
<evidence type="ECO:0000256" key="9">
    <source>
        <dbReference type="ARBA" id="ARBA00022889"/>
    </source>
</evidence>
<keyword evidence="10" id="KW-0965">Cell junction</keyword>
<comment type="subcellular location">
    <subcellularLocation>
        <location evidence="3">Cell junction</location>
        <location evidence="3">Tight junction</location>
    </subcellularLocation>
    <subcellularLocation>
        <location evidence="1">Lateral cell membrane</location>
    </subcellularLocation>
    <subcellularLocation>
        <location evidence="2">Membrane</location>
        <topology evidence="2">Multi-pass membrane protein</topology>
    </subcellularLocation>
</comment>
<dbReference type="GO" id="GO:0051146">
    <property type="term" value="P:striated muscle cell differentiation"/>
    <property type="evidence" value="ECO:0007669"/>
    <property type="project" value="TreeGrafter"/>
</dbReference>
<feature type="transmembrane region" description="Helical" evidence="15">
    <location>
        <begin position="113"/>
        <end position="135"/>
    </location>
</feature>
<feature type="transmembrane region" description="Helical" evidence="15">
    <location>
        <begin position="86"/>
        <end position="107"/>
    </location>
</feature>
<dbReference type="Pfam" id="PF04831">
    <property type="entry name" value="POPDC1-3"/>
    <property type="match status" value="1"/>
</dbReference>
<evidence type="ECO:0000256" key="3">
    <source>
        <dbReference type="ARBA" id="ARBA00004435"/>
    </source>
</evidence>
<dbReference type="InterPro" id="IPR014710">
    <property type="entry name" value="RmlC-like_jellyroll"/>
</dbReference>
<feature type="compositionally biased region" description="Low complexity" evidence="14">
    <location>
        <begin position="326"/>
        <end position="344"/>
    </location>
</feature>
<dbReference type="InterPro" id="IPR055272">
    <property type="entry name" value="POPDC1-3_dom"/>
</dbReference>
<evidence type="ECO:0000256" key="15">
    <source>
        <dbReference type="SAM" id="Phobius"/>
    </source>
</evidence>
<dbReference type="InterPro" id="IPR006916">
    <property type="entry name" value="POPDC1-3"/>
</dbReference>
<comment type="similarity">
    <text evidence="4">Belongs to the popeye family.</text>
</comment>
<feature type="compositionally biased region" description="Polar residues" evidence="14">
    <location>
        <begin position="308"/>
        <end position="325"/>
    </location>
</feature>
<dbReference type="GO" id="GO:0016328">
    <property type="term" value="C:lateral plasma membrane"/>
    <property type="evidence" value="ECO:0007669"/>
    <property type="project" value="UniProtKB-SubCell"/>
</dbReference>
<accession>A0A8D8Z0Q2</accession>
<dbReference type="EMBL" id="HBUF01013717">
    <property type="protein sequence ID" value="CAG6608960.1"/>
    <property type="molecule type" value="Transcribed_RNA"/>
</dbReference>
<evidence type="ECO:0000256" key="5">
    <source>
        <dbReference type="ARBA" id="ARBA00022427"/>
    </source>
</evidence>
<dbReference type="Gene3D" id="2.60.120.10">
    <property type="entry name" value="Jelly Rolls"/>
    <property type="match status" value="1"/>
</dbReference>
<keyword evidence="8 15" id="KW-0812">Transmembrane</keyword>
<reference evidence="17" key="1">
    <citation type="submission" date="2021-05" db="EMBL/GenBank/DDBJ databases">
        <authorList>
            <person name="Alioto T."/>
            <person name="Alioto T."/>
            <person name="Gomez Garrido J."/>
        </authorList>
    </citation>
    <scope>NUCLEOTIDE SEQUENCE</scope>
</reference>
<keyword evidence="13" id="KW-0325">Glycoprotein</keyword>
<dbReference type="GO" id="GO:0005923">
    <property type="term" value="C:bicellular tight junction"/>
    <property type="evidence" value="ECO:0007669"/>
    <property type="project" value="UniProtKB-SubCell"/>
</dbReference>
<keyword evidence="12 15" id="KW-0472">Membrane</keyword>
<dbReference type="GO" id="GO:0007155">
    <property type="term" value="P:cell adhesion"/>
    <property type="evidence" value="ECO:0007669"/>
    <property type="project" value="UniProtKB-KW"/>
</dbReference>
<proteinExistence type="inferred from homology"/>
<evidence type="ECO:0000256" key="12">
    <source>
        <dbReference type="ARBA" id="ARBA00023136"/>
    </source>
</evidence>
<evidence type="ECO:0000256" key="7">
    <source>
        <dbReference type="ARBA" id="ARBA00022475"/>
    </source>
</evidence>
<dbReference type="EMBL" id="HBUF01245402">
    <property type="protein sequence ID" value="CAG6678257.1"/>
    <property type="molecule type" value="Transcribed_RNA"/>
</dbReference>
<dbReference type="GO" id="GO:0030552">
    <property type="term" value="F:cAMP binding"/>
    <property type="evidence" value="ECO:0007669"/>
    <property type="project" value="TreeGrafter"/>
</dbReference>
<evidence type="ECO:0000256" key="11">
    <source>
        <dbReference type="ARBA" id="ARBA00022989"/>
    </source>
</evidence>
<feature type="compositionally biased region" description="Polar residues" evidence="14">
    <location>
        <begin position="405"/>
        <end position="424"/>
    </location>
</feature>
<protein>
    <submittedName>
        <fullName evidence="17">Blood vessel epicardial substance</fullName>
    </submittedName>
</protein>
<evidence type="ECO:0000256" key="14">
    <source>
        <dbReference type="SAM" id="MobiDB-lite"/>
    </source>
</evidence>
<dbReference type="EMBL" id="HBUF01013716">
    <property type="protein sequence ID" value="CAG6608958.1"/>
    <property type="molecule type" value="Transcribed_RNA"/>
</dbReference>
<evidence type="ECO:0000256" key="13">
    <source>
        <dbReference type="ARBA" id="ARBA00023180"/>
    </source>
</evidence>
<dbReference type="PANTHER" id="PTHR12101:SF17">
    <property type="entry name" value="BLOOD VESSEL EPICARDIAL SUBSTANCE"/>
    <property type="match status" value="1"/>
</dbReference>
<feature type="region of interest" description="Disordered" evidence="14">
    <location>
        <begin position="308"/>
        <end position="353"/>
    </location>
</feature>
<organism evidence="17">
    <name type="scientific">Cacopsylla melanoneura</name>
    <dbReference type="NCBI Taxonomy" id="428564"/>
    <lineage>
        <taxon>Eukaryota</taxon>
        <taxon>Metazoa</taxon>
        <taxon>Ecdysozoa</taxon>
        <taxon>Arthropoda</taxon>
        <taxon>Hexapoda</taxon>
        <taxon>Insecta</taxon>
        <taxon>Pterygota</taxon>
        <taxon>Neoptera</taxon>
        <taxon>Paraneoptera</taxon>
        <taxon>Hemiptera</taxon>
        <taxon>Sternorrhyncha</taxon>
        <taxon>Psylloidea</taxon>
        <taxon>Psyllidae</taxon>
        <taxon>Psyllinae</taxon>
        <taxon>Cacopsylla</taxon>
    </lineage>
</organism>
<evidence type="ECO:0000256" key="2">
    <source>
        <dbReference type="ARBA" id="ARBA00004141"/>
    </source>
</evidence>
<keyword evidence="9" id="KW-0130">Cell adhesion</keyword>
<evidence type="ECO:0000256" key="6">
    <source>
        <dbReference type="ARBA" id="ARBA00022473"/>
    </source>
</evidence>
<evidence type="ECO:0000256" key="4">
    <source>
        <dbReference type="ARBA" id="ARBA00007146"/>
    </source>
</evidence>
<name>A0A8D8Z0Q2_9HEMI</name>
<evidence type="ECO:0000313" key="17">
    <source>
        <dbReference type="EMBL" id="CAG6738324.1"/>
    </source>
</evidence>
<dbReference type="EMBL" id="HBUF01407304">
    <property type="protein sequence ID" value="CAG6738324.1"/>
    <property type="molecule type" value="Transcribed_RNA"/>
</dbReference>
<evidence type="ECO:0000256" key="8">
    <source>
        <dbReference type="ARBA" id="ARBA00022692"/>
    </source>
</evidence>
<feature type="domain" description="POPDC1-3" evidence="16">
    <location>
        <begin position="60"/>
        <end position="284"/>
    </location>
</feature>
<evidence type="ECO:0000256" key="1">
    <source>
        <dbReference type="ARBA" id="ARBA00004124"/>
    </source>
</evidence>
<evidence type="ECO:0000256" key="10">
    <source>
        <dbReference type="ARBA" id="ARBA00022949"/>
    </source>
</evidence>
<feature type="region of interest" description="Disordered" evidence="14">
    <location>
        <begin position="396"/>
        <end position="424"/>
    </location>
</feature>
<dbReference type="GO" id="GO:0042391">
    <property type="term" value="P:regulation of membrane potential"/>
    <property type="evidence" value="ECO:0007669"/>
    <property type="project" value="TreeGrafter"/>
</dbReference>
<dbReference type="EMBL" id="HBUF01407305">
    <property type="protein sequence ID" value="CAG6738326.1"/>
    <property type="molecule type" value="Transcribed_RNA"/>
</dbReference>
<dbReference type="PANTHER" id="PTHR12101">
    <property type="entry name" value="POPEYE DOMAIN CONTAINING PROTEIN"/>
    <property type="match status" value="1"/>
</dbReference>
<sequence length="463" mass="52300">MKLLLMERKLRLGLLLVTIEDKNQKRLPASNKRSSVNIRIMENDTITSSSSLCPHWVSTQDQLFQYSHICFVIAFCAPRIYKPSILFFRLLLVVGLLISAFWSGVHVCFYDAFVWNMVLAVVNASHAGALISIFLPPALSIELTELYIRVFKPVKISKKQFKELTSEATLCKLAQGESYAIEERSSADERLSILLRGKMNVTCDNTHLHYVAPFQFVDSPEFVSNQNTSDELYQVSITAEEDCLYLCWSRISLDRLLRHRPMLKSVFNCLIGKDITQKLYALNELISNNAQNSAEPWRHKMNRSVSVDAVNTTSRGQVRSNDWRLQQSTSQQTSSQPSSSQQSSTKKHISQIHSPLRTSHQQCYVPIVANQFPALSPFTIVEEETPFDSIEECPEPAVTSKCGHSRTSSMKSTQHSTGDYSDRPSSSQVTLFPVMVPLLAAPTLPGVVTTKRQREVKFDETIL</sequence>
<dbReference type="InterPro" id="IPR018490">
    <property type="entry name" value="cNMP-bd_dom_sf"/>
</dbReference>
<dbReference type="SUPFAM" id="SSF51206">
    <property type="entry name" value="cAMP-binding domain-like"/>
    <property type="match status" value="1"/>
</dbReference>
<dbReference type="EMBL" id="HBUF01582790">
    <property type="protein sequence ID" value="CAG6770767.1"/>
    <property type="molecule type" value="Transcribed_RNA"/>
</dbReference>
<keyword evidence="5" id="KW-0796">Tight junction</keyword>
<evidence type="ECO:0000259" key="16">
    <source>
        <dbReference type="Pfam" id="PF04831"/>
    </source>
</evidence>
<keyword evidence="7" id="KW-1003">Cell membrane</keyword>
<dbReference type="GO" id="GO:0007507">
    <property type="term" value="P:heart development"/>
    <property type="evidence" value="ECO:0007669"/>
    <property type="project" value="TreeGrafter"/>
</dbReference>
<keyword evidence="6" id="KW-0217">Developmental protein</keyword>